<evidence type="ECO:0000256" key="12">
    <source>
        <dbReference type="ARBA" id="ARBA00024326"/>
    </source>
</evidence>
<dbReference type="InterPro" id="IPR033177">
    <property type="entry name" value="PSD-B"/>
</dbReference>
<keyword evidence="11" id="KW-0670">Pyruvate</keyword>
<dbReference type="AlphaFoldDB" id="A0A1F6G627"/>
<dbReference type="EMBL" id="MFNE01000047">
    <property type="protein sequence ID" value="OGG93564.1"/>
    <property type="molecule type" value="Genomic_DNA"/>
</dbReference>
<evidence type="ECO:0000256" key="2">
    <source>
        <dbReference type="ARBA" id="ARBA00005189"/>
    </source>
</evidence>
<dbReference type="NCBIfam" id="TIGR00163">
    <property type="entry name" value="PS_decarb"/>
    <property type="match status" value="1"/>
</dbReference>
<keyword evidence="9" id="KW-0456">Lyase</keyword>
<dbReference type="InterPro" id="IPR003817">
    <property type="entry name" value="PS_Dcarbxylase"/>
</dbReference>
<dbReference type="GO" id="GO:0004609">
    <property type="term" value="F:phosphatidylserine decarboxylase activity"/>
    <property type="evidence" value="ECO:0007669"/>
    <property type="project" value="UniProtKB-EC"/>
</dbReference>
<dbReference type="Pfam" id="PF02666">
    <property type="entry name" value="PS_Dcarbxylase"/>
    <property type="match status" value="1"/>
</dbReference>
<proteinExistence type="predicted"/>
<keyword evidence="10" id="KW-1208">Phospholipid metabolism</keyword>
<reference evidence="13 14" key="1">
    <citation type="journal article" date="2016" name="Nat. Commun.">
        <title>Thousands of microbial genomes shed light on interconnected biogeochemical processes in an aquifer system.</title>
        <authorList>
            <person name="Anantharaman K."/>
            <person name="Brown C.T."/>
            <person name="Hug L.A."/>
            <person name="Sharon I."/>
            <person name="Castelle C.J."/>
            <person name="Probst A.J."/>
            <person name="Thomas B.C."/>
            <person name="Singh A."/>
            <person name="Wilkins M.J."/>
            <person name="Karaoz U."/>
            <person name="Brodie E.L."/>
            <person name="Williams K.H."/>
            <person name="Hubbard S.S."/>
            <person name="Banfield J.F."/>
        </authorList>
    </citation>
    <scope>NUCLEOTIDE SEQUENCE [LARGE SCALE GENOMIC DNA]</scope>
</reference>
<evidence type="ECO:0000313" key="13">
    <source>
        <dbReference type="EMBL" id="OGG93564.1"/>
    </source>
</evidence>
<dbReference type="STRING" id="1817772.A2527_11695"/>
<keyword evidence="5" id="KW-0210">Decarboxylase</keyword>
<evidence type="ECO:0000256" key="10">
    <source>
        <dbReference type="ARBA" id="ARBA00023264"/>
    </source>
</evidence>
<sequence length="282" mass="30864">MRGKTLRYLALKLLPKNLISRLMGALADAPLPSPVLLSVIKLYAQIYQIRLDEVKKPLGEMKNFTQFFTRELKEGSRPIPQDPKVVVSPVDGTIAQFGSIENGLLVQAKGIYYSLADLVGPDLAKEFTEGYFVTIYLSPADYHRIHTPVAGKVSRFSYFSGQLWPVNRFGVEKVGGLFAINERLVTPIESQEAGLVGLVKVGATVVGKIKTTYTNLSSNQGLSSALNLPVLPAKAYAKGAELGHFQLGSTVILLFQKGRFVPHEFIPGKKLQMGQLIGHTLP</sequence>
<comment type="pathway">
    <text evidence="2">Lipid metabolism.</text>
</comment>
<dbReference type="PANTHER" id="PTHR10067:SF6">
    <property type="entry name" value="PHOSPHATIDYLSERINE DECARBOXYLASE PROENZYME, MITOCHONDRIAL"/>
    <property type="match status" value="1"/>
</dbReference>
<dbReference type="Proteomes" id="UP000178449">
    <property type="component" value="Unassembled WGS sequence"/>
</dbReference>
<keyword evidence="4" id="KW-0444">Lipid biosynthesis</keyword>
<organism evidence="13 14">
    <name type="scientific">Candidatus Lambdaproteobacteria bacterium RIFOXYD2_FULL_50_16</name>
    <dbReference type="NCBI Taxonomy" id="1817772"/>
    <lineage>
        <taxon>Bacteria</taxon>
        <taxon>Pseudomonadati</taxon>
        <taxon>Pseudomonadota</taxon>
        <taxon>Candidatus Lambdaproteobacteria</taxon>
    </lineage>
</organism>
<evidence type="ECO:0000256" key="11">
    <source>
        <dbReference type="ARBA" id="ARBA00023317"/>
    </source>
</evidence>
<evidence type="ECO:0000256" key="9">
    <source>
        <dbReference type="ARBA" id="ARBA00023239"/>
    </source>
</evidence>
<name>A0A1F6G627_9PROT</name>
<evidence type="ECO:0000256" key="4">
    <source>
        <dbReference type="ARBA" id="ARBA00022516"/>
    </source>
</evidence>
<accession>A0A1F6G627</accession>
<dbReference type="EC" id="4.1.1.65" evidence="3"/>
<comment type="pathway">
    <text evidence="12">Phospholipid metabolism; phosphatidylethanolamine biosynthesis.</text>
</comment>
<evidence type="ECO:0000256" key="6">
    <source>
        <dbReference type="ARBA" id="ARBA00023098"/>
    </source>
</evidence>
<evidence type="ECO:0000256" key="3">
    <source>
        <dbReference type="ARBA" id="ARBA00012243"/>
    </source>
</evidence>
<evidence type="ECO:0000256" key="8">
    <source>
        <dbReference type="ARBA" id="ARBA00023209"/>
    </source>
</evidence>
<dbReference type="PANTHER" id="PTHR10067">
    <property type="entry name" value="PHOSPHATIDYLSERINE DECARBOXYLASE"/>
    <property type="match status" value="1"/>
</dbReference>
<keyword evidence="7" id="KW-0865">Zymogen</keyword>
<dbReference type="UniPathway" id="UPA00558"/>
<keyword evidence="8" id="KW-0594">Phospholipid biosynthesis</keyword>
<dbReference type="GO" id="GO:0006646">
    <property type="term" value="P:phosphatidylethanolamine biosynthetic process"/>
    <property type="evidence" value="ECO:0007669"/>
    <property type="project" value="UniProtKB-UniPathway"/>
</dbReference>
<keyword evidence="6" id="KW-0443">Lipid metabolism</keyword>
<comment type="cofactor">
    <cofactor evidence="1">
        <name>pyruvate</name>
        <dbReference type="ChEBI" id="CHEBI:15361"/>
    </cofactor>
</comment>
<protein>
    <recommendedName>
        <fullName evidence="3">phosphatidylserine decarboxylase</fullName>
        <ecNumber evidence="3">4.1.1.65</ecNumber>
    </recommendedName>
</protein>
<comment type="caution">
    <text evidence="13">The sequence shown here is derived from an EMBL/GenBank/DDBJ whole genome shotgun (WGS) entry which is preliminary data.</text>
</comment>
<evidence type="ECO:0000313" key="14">
    <source>
        <dbReference type="Proteomes" id="UP000178449"/>
    </source>
</evidence>
<evidence type="ECO:0000256" key="1">
    <source>
        <dbReference type="ARBA" id="ARBA00001928"/>
    </source>
</evidence>
<gene>
    <name evidence="13" type="ORF">A2527_11695</name>
</gene>
<evidence type="ECO:0000256" key="5">
    <source>
        <dbReference type="ARBA" id="ARBA00022793"/>
    </source>
</evidence>
<evidence type="ECO:0000256" key="7">
    <source>
        <dbReference type="ARBA" id="ARBA00023145"/>
    </source>
</evidence>